<dbReference type="SMART" id="SM00384">
    <property type="entry name" value="AT_hook"/>
    <property type="match status" value="2"/>
</dbReference>
<comment type="caution">
    <text evidence="3">The sequence shown here is derived from an EMBL/GenBank/DDBJ whole genome shotgun (WGS) entry which is preliminary data.</text>
</comment>
<protein>
    <submittedName>
        <fullName evidence="3">Histone-lysine N-methyltransferase 2B</fullName>
    </submittedName>
</protein>
<dbReference type="GO" id="GO:0003677">
    <property type="term" value="F:DNA binding"/>
    <property type="evidence" value="ECO:0007669"/>
    <property type="project" value="InterPro"/>
</dbReference>
<dbReference type="EMBL" id="JAHGAV010008611">
    <property type="protein sequence ID" value="KAG6920392.1"/>
    <property type="molecule type" value="Genomic_DNA"/>
</dbReference>
<feature type="compositionally biased region" description="Basic residues" evidence="1">
    <location>
        <begin position="217"/>
        <end position="237"/>
    </location>
</feature>
<feature type="compositionally biased region" description="Low complexity" evidence="1">
    <location>
        <begin position="340"/>
        <end position="354"/>
    </location>
</feature>
<feature type="non-terminal residue" evidence="3">
    <location>
        <position position="1"/>
    </location>
</feature>
<feature type="region of interest" description="Disordered" evidence="1">
    <location>
        <begin position="41"/>
        <end position="360"/>
    </location>
</feature>
<keyword evidence="4" id="KW-1185">Reference proteome</keyword>
<feature type="region of interest" description="Disordered" evidence="1">
    <location>
        <begin position="406"/>
        <end position="442"/>
    </location>
</feature>
<evidence type="ECO:0000256" key="1">
    <source>
        <dbReference type="SAM" id="MobiDB-lite"/>
    </source>
</evidence>
<feature type="compositionally biased region" description="Low complexity" evidence="1">
    <location>
        <begin position="112"/>
        <end position="121"/>
    </location>
</feature>
<gene>
    <name evidence="3" type="ORF">G0U57_020391</name>
</gene>
<feature type="compositionally biased region" description="Basic and acidic residues" evidence="1">
    <location>
        <begin position="284"/>
        <end position="294"/>
    </location>
</feature>
<feature type="signal peptide" evidence="2">
    <location>
        <begin position="1"/>
        <end position="21"/>
    </location>
</feature>
<proteinExistence type="predicted"/>
<evidence type="ECO:0000313" key="4">
    <source>
        <dbReference type="Proteomes" id="UP000765507"/>
    </source>
</evidence>
<dbReference type="OrthoDB" id="308383at2759"/>
<evidence type="ECO:0000256" key="2">
    <source>
        <dbReference type="SAM" id="SignalP"/>
    </source>
</evidence>
<feature type="compositionally biased region" description="Pro residues" evidence="1">
    <location>
        <begin position="86"/>
        <end position="98"/>
    </location>
</feature>
<feature type="compositionally biased region" description="Acidic residues" evidence="1">
    <location>
        <begin position="411"/>
        <end position="423"/>
    </location>
</feature>
<dbReference type="InterPro" id="IPR017956">
    <property type="entry name" value="AT_hook_DNA-bd_motif"/>
</dbReference>
<feature type="compositionally biased region" description="Low complexity" evidence="1">
    <location>
        <begin position="52"/>
        <end position="61"/>
    </location>
</feature>
<organism evidence="3 4">
    <name type="scientific">Chelydra serpentina</name>
    <name type="common">Snapping turtle</name>
    <name type="synonym">Testudo serpentina</name>
    <dbReference type="NCBI Taxonomy" id="8475"/>
    <lineage>
        <taxon>Eukaryota</taxon>
        <taxon>Metazoa</taxon>
        <taxon>Chordata</taxon>
        <taxon>Craniata</taxon>
        <taxon>Vertebrata</taxon>
        <taxon>Euteleostomi</taxon>
        <taxon>Archelosauria</taxon>
        <taxon>Testudinata</taxon>
        <taxon>Testudines</taxon>
        <taxon>Cryptodira</taxon>
        <taxon>Durocryptodira</taxon>
        <taxon>Americhelydia</taxon>
        <taxon>Chelydroidea</taxon>
        <taxon>Chelydridae</taxon>
        <taxon>Chelydra</taxon>
    </lineage>
</organism>
<accession>A0A8T1RSZ9</accession>
<sequence length="473" mass="50235">GGLGWSCRMLITLASWLAGGAWVGPRVPVHPLPFLVAGVSPQASGRKKRGVSLLAAPSKAAAKPRKGEAQRERMVKALAELLQRSRPPPARPSPPPDASPTQATRTPPEQDPGPSEATSPSPSSPPRGQSHDPMVPHRPRGRPRGSFKKKPGAPRRGAKAPGAAPAPPRKSQQRAPGASPSSREKGPGRGQKKLPLLLKFVSKAKLLKSGRVALARARLKPPVGRKRGSKRTKSGSPRRRDVSLGGSPTPPAPPPEQPPHVAPAEPASPTQARWKRRRRAQRPAQREGAGEERTVSLPCPAQAEEESAAPASIAQSTRAQCLKRGRGRPPLTPSQRAERVAAAQREGAGAAGEEPPGHKATFLKNIRQFIMPVHLPAPPDTELIKMEDVDAPGVVRKVAIRRVASLASHESEEEEGSGCEAEEQGAAAPTREEAAPALQPAPLSGMDKVYSLLTRAKVQLFKIDQQQLLRLAP</sequence>
<feature type="non-terminal residue" evidence="3">
    <location>
        <position position="473"/>
    </location>
</feature>
<keyword evidence="2" id="KW-0732">Signal</keyword>
<feature type="compositionally biased region" description="Low complexity" evidence="1">
    <location>
        <begin position="424"/>
        <end position="442"/>
    </location>
</feature>
<feature type="chain" id="PRO_5035780325" evidence="2">
    <location>
        <begin position="22"/>
        <end position="473"/>
    </location>
</feature>
<reference evidence="3 4" key="1">
    <citation type="journal article" date="2020" name="G3 (Bethesda)">
        <title>Draft Genome of the Common Snapping Turtle, Chelydra serpentina, a Model for Phenotypic Plasticity in Reptiles.</title>
        <authorList>
            <person name="Das D."/>
            <person name="Singh S.K."/>
            <person name="Bierstedt J."/>
            <person name="Erickson A."/>
            <person name="Galli G.L.J."/>
            <person name="Crossley D.A. 2nd"/>
            <person name="Rhen T."/>
        </authorList>
    </citation>
    <scope>NUCLEOTIDE SEQUENCE [LARGE SCALE GENOMIC DNA]</scope>
    <source>
        <strain evidence="3">KW</strain>
    </source>
</reference>
<dbReference type="Proteomes" id="UP000765507">
    <property type="component" value="Unassembled WGS sequence"/>
</dbReference>
<feature type="compositionally biased region" description="Basic and acidic residues" evidence="1">
    <location>
        <begin position="65"/>
        <end position="75"/>
    </location>
</feature>
<name>A0A8T1RSZ9_CHESE</name>
<feature type="compositionally biased region" description="Pro residues" evidence="1">
    <location>
        <begin position="248"/>
        <end position="261"/>
    </location>
</feature>
<feature type="compositionally biased region" description="Basic residues" evidence="1">
    <location>
        <begin position="137"/>
        <end position="158"/>
    </location>
</feature>
<dbReference type="AlphaFoldDB" id="A0A8T1RSZ9"/>
<evidence type="ECO:0000313" key="3">
    <source>
        <dbReference type="EMBL" id="KAG6920392.1"/>
    </source>
</evidence>